<reference evidence="2" key="1">
    <citation type="submission" date="2021-01" db="EMBL/GenBank/DDBJ databases">
        <title>Description of Breznakiella homolactica.</title>
        <authorList>
            <person name="Song Y."/>
            <person name="Brune A."/>
        </authorList>
    </citation>
    <scope>NUCLEOTIDE SEQUENCE</scope>
    <source>
        <strain evidence="2">RmG30</strain>
    </source>
</reference>
<dbReference type="InterPro" id="IPR045584">
    <property type="entry name" value="Pilin-like"/>
</dbReference>
<dbReference type="EMBL" id="CP067089">
    <property type="protein sequence ID" value="QQO10745.1"/>
    <property type="molecule type" value="Genomic_DNA"/>
</dbReference>
<gene>
    <name evidence="2" type="ORF">JFL75_07470</name>
</gene>
<keyword evidence="3" id="KW-1185">Reference proteome</keyword>
<proteinExistence type="predicted"/>
<dbReference type="NCBIfam" id="TIGR02532">
    <property type="entry name" value="IV_pilin_GFxxxE"/>
    <property type="match status" value="1"/>
</dbReference>
<organism evidence="2 3">
    <name type="scientific">Breznakiella homolactica</name>
    <dbReference type="NCBI Taxonomy" id="2798577"/>
    <lineage>
        <taxon>Bacteria</taxon>
        <taxon>Pseudomonadati</taxon>
        <taxon>Spirochaetota</taxon>
        <taxon>Spirochaetia</taxon>
        <taxon>Spirochaetales</taxon>
        <taxon>Breznakiellaceae</taxon>
        <taxon>Breznakiella</taxon>
    </lineage>
</organism>
<dbReference type="KEGG" id="bhc:JFL75_07470"/>
<dbReference type="PROSITE" id="PS51257">
    <property type="entry name" value="PROKAR_LIPOPROTEIN"/>
    <property type="match status" value="1"/>
</dbReference>
<evidence type="ECO:0000313" key="3">
    <source>
        <dbReference type="Proteomes" id="UP000595917"/>
    </source>
</evidence>
<evidence type="ECO:0000256" key="1">
    <source>
        <dbReference type="SAM" id="Phobius"/>
    </source>
</evidence>
<dbReference type="InterPro" id="IPR012902">
    <property type="entry name" value="N_methyl_site"/>
</dbReference>
<feature type="transmembrane region" description="Helical" evidence="1">
    <location>
        <begin position="17"/>
        <end position="37"/>
    </location>
</feature>
<keyword evidence="1" id="KW-1133">Transmembrane helix</keyword>
<accession>A0A7T8BC40</accession>
<evidence type="ECO:0000313" key="2">
    <source>
        <dbReference type="EMBL" id="QQO10745.1"/>
    </source>
</evidence>
<sequence length="139" mass="15291">MILQTDRDGGFTLMETLISIAVMLIISGCVIFAFTAAMKASAKSAAAANAAREIIRVDRFIRNQAEELHIPYWAYSSPYIAEFKNSLWRSEAGKYITVVESMYTSAGLPCGVKVTYEIGGRTMQTSALFPAVPVVERVR</sequence>
<name>A0A7T8BC40_9SPIR</name>
<dbReference type="Proteomes" id="UP000595917">
    <property type="component" value="Chromosome"/>
</dbReference>
<dbReference type="SUPFAM" id="SSF54523">
    <property type="entry name" value="Pili subunits"/>
    <property type="match status" value="1"/>
</dbReference>
<dbReference type="RefSeq" id="WP_215628050.1">
    <property type="nucleotide sequence ID" value="NZ_CP067089.2"/>
</dbReference>
<keyword evidence="1" id="KW-0812">Transmembrane</keyword>
<protein>
    <submittedName>
        <fullName evidence="2">Prepilin-type N-terminal cleavage/methylation domain-containing protein</fullName>
    </submittedName>
</protein>
<dbReference type="AlphaFoldDB" id="A0A7T8BC40"/>
<keyword evidence="1" id="KW-0472">Membrane</keyword>